<protein>
    <submittedName>
        <fullName evidence="1">Uncharacterized protein</fullName>
    </submittedName>
</protein>
<sequence>MLSPLFVKYNLYKIRCDYPAINANLLTSNAYFNLLYENDVEFYISSNQLEIIQLSKEIAHEDNKPYETNEELKPSAKKSTVVKVLPGDGVDLY</sequence>
<accession>A0A0M2PUX1</accession>
<name>A0A0M2PUX1_PROHO</name>
<keyword evidence="2" id="KW-1185">Reference proteome</keyword>
<organism evidence="1 2">
    <name type="scientific">Prochlorothrix hollandica PCC 9006 = CALU 1027</name>
    <dbReference type="NCBI Taxonomy" id="317619"/>
    <lineage>
        <taxon>Bacteria</taxon>
        <taxon>Bacillati</taxon>
        <taxon>Cyanobacteriota</taxon>
        <taxon>Cyanophyceae</taxon>
        <taxon>Prochlorotrichales</taxon>
        <taxon>Prochlorotrichaceae</taxon>
        <taxon>Prochlorothrix</taxon>
    </lineage>
</organism>
<dbReference type="Proteomes" id="UP000034681">
    <property type="component" value="Unassembled WGS sequence"/>
</dbReference>
<dbReference type="EMBL" id="AJTX02000008">
    <property type="protein sequence ID" value="KKI98438.1"/>
    <property type="molecule type" value="Genomic_DNA"/>
</dbReference>
<reference evidence="1" key="1">
    <citation type="submission" date="2012-04" db="EMBL/GenBank/DDBJ databases">
        <authorList>
            <person name="Borisov I.G."/>
            <person name="Ivanikova N.V."/>
            <person name="Pinevich A.V."/>
        </authorList>
    </citation>
    <scope>NUCLEOTIDE SEQUENCE</scope>
    <source>
        <strain evidence="1">CALU 1027</strain>
    </source>
</reference>
<comment type="caution">
    <text evidence="1">The sequence shown here is derived from an EMBL/GenBank/DDBJ whole genome shotgun (WGS) entry which is preliminary data.</text>
</comment>
<dbReference type="AlphaFoldDB" id="A0A0M2PUX1"/>
<evidence type="ECO:0000313" key="1">
    <source>
        <dbReference type="EMBL" id="KKI98438.1"/>
    </source>
</evidence>
<gene>
    <name evidence="1" type="ORF">PROH_18450</name>
</gene>
<evidence type="ECO:0000313" key="2">
    <source>
        <dbReference type="Proteomes" id="UP000034681"/>
    </source>
</evidence>
<proteinExistence type="predicted"/>